<feature type="compositionally biased region" description="Basic and acidic residues" evidence="1">
    <location>
        <begin position="635"/>
        <end position="652"/>
    </location>
</feature>
<gene>
    <name evidence="2" type="ORF">EB796_009072</name>
</gene>
<organism evidence="2 3">
    <name type="scientific">Bugula neritina</name>
    <name type="common">Brown bryozoan</name>
    <name type="synonym">Sertularia neritina</name>
    <dbReference type="NCBI Taxonomy" id="10212"/>
    <lineage>
        <taxon>Eukaryota</taxon>
        <taxon>Metazoa</taxon>
        <taxon>Spiralia</taxon>
        <taxon>Lophotrochozoa</taxon>
        <taxon>Bryozoa</taxon>
        <taxon>Gymnolaemata</taxon>
        <taxon>Cheilostomatida</taxon>
        <taxon>Flustrina</taxon>
        <taxon>Buguloidea</taxon>
        <taxon>Bugulidae</taxon>
        <taxon>Bugula</taxon>
    </lineage>
</organism>
<proteinExistence type="predicted"/>
<dbReference type="InterPro" id="IPR019734">
    <property type="entry name" value="TPR_rpt"/>
</dbReference>
<dbReference type="Pfam" id="PF13181">
    <property type="entry name" value="TPR_8"/>
    <property type="match status" value="1"/>
</dbReference>
<protein>
    <submittedName>
        <fullName evidence="2">TTC24</fullName>
    </submittedName>
</protein>
<evidence type="ECO:0000256" key="1">
    <source>
        <dbReference type="SAM" id="MobiDB-lite"/>
    </source>
</evidence>
<evidence type="ECO:0000313" key="2">
    <source>
        <dbReference type="EMBL" id="KAF6032600.1"/>
    </source>
</evidence>
<accession>A0A7J7K1S8</accession>
<dbReference type="InterPro" id="IPR024812">
    <property type="entry name" value="TPR_24"/>
</dbReference>
<dbReference type="AlphaFoldDB" id="A0A7J7K1S8"/>
<dbReference type="Proteomes" id="UP000593567">
    <property type="component" value="Unassembled WGS sequence"/>
</dbReference>
<dbReference type="OrthoDB" id="6095748at2759"/>
<dbReference type="PANTHER" id="PTHR47050:SF1">
    <property type="entry name" value="TETRATRICOPEPTIDE REPEAT PROTEIN 24-LIKE"/>
    <property type="match status" value="1"/>
</dbReference>
<dbReference type="EMBL" id="VXIV02001496">
    <property type="protein sequence ID" value="KAF6032600.1"/>
    <property type="molecule type" value="Genomic_DNA"/>
</dbReference>
<feature type="region of interest" description="Disordered" evidence="1">
    <location>
        <begin position="756"/>
        <end position="804"/>
    </location>
</feature>
<feature type="compositionally biased region" description="Polar residues" evidence="1">
    <location>
        <begin position="771"/>
        <end position="780"/>
    </location>
</feature>
<feature type="region of interest" description="Disordered" evidence="1">
    <location>
        <begin position="409"/>
        <end position="449"/>
    </location>
</feature>
<keyword evidence="3" id="KW-1185">Reference proteome</keyword>
<feature type="region of interest" description="Disordered" evidence="1">
    <location>
        <begin position="544"/>
        <end position="569"/>
    </location>
</feature>
<reference evidence="2" key="1">
    <citation type="submission" date="2020-06" db="EMBL/GenBank/DDBJ databases">
        <title>Draft genome of Bugula neritina, a colonial animal packing powerful symbionts and potential medicines.</title>
        <authorList>
            <person name="Rayko M."/>
        </authorList>
    </citation>
    <scope>NUCLEOTIDE SEQUENCE [LARGE SCALE GENOMIC DNA]</scope>
    <source>
        <strain evidence="2">Kwan_BN1</strain>
    </source>
</reference>
<feature type="compositionally biased region" description="Basic residues" evidence="1">
    <location>
        <begin position="415"/>
        <end position="424"/>
    </location>
</feature>
<comment type="caution">
    <text evidence="2">The sequence shown here is derived from an EMBL/GenBank/DDBJ whole genome shotgun (WGS) entry which is preliminary data.</text>
</comment>
<dbReference type="SUPFAM" id="SSF48452">
    <property type="entry name" value="TPR-like"/>
    <property type="match status" value="2"/>
</dbReference>
<dbReference type="PANTHER" id="PTHR47050">
    <property type="entry name" value="TETRATRICOPEPTIDE REPEAT PROTEIN 24"/>
    <property type="match status" value="1"/>
</dbReference>
<dbReference type="Gene3D" id="1.25.40.10">
    <property type="entry name" value="Tetratricopeptide repeat domain"/>
    <property type="match status" value="2"/>
</dbReference>
<feature type="compositionally biased region" description="Polar residues" evidence="1">
    <location>
        <begin position="591"/>
        <end position="600"/>
    </location>
</feature>
<dbReference type="InterPro" id="IPR011990">
    <property type="entry name" value="TPR-like_helical_dom_sf"/>
</dbReference>
<feature type="compositionally biased region" description="Basic and acidic residues" evidence="1">
    <location>
        <begin position="425"/>
        <end position="439"/>
    </location>
</feature>
<evidence type="ECO:0000313" key="3">
    <source>
        <dbReference type="Proteomes" id="UP000593567"/>
    </source>
</evidence>
<name>A0A7J7K1S8_BUGNE</name>
<dbReference type="SMART" id="SM00028">
    <property type="entry name" value="TPR"/>
    <property type="match status" value="6"/>
</dbReference>
<sequence length="843" mass="93301">MEESMSVKSVLESLCVIGQKQLAKGNLHKSKAAFEYLYRKSKHVNSKVYEEAALINLAATHIEANKPDTAINCLKTAIGLTTPNANYGDIHYNLAIAYEMLDNKKEASKEYDLAIQAYSQMTSVTSDTLVNARIKAGMLHMKLKHFRRANECFDISTSKLSESPSVIQLASVLCLKAQCLVKSDKTVSEAVQVSEECLNLCKSEDQDLFVVNLCNELGLVFTQSKQYEKSVECFQLALKVIEHLGEGVVPKAKEAAILQNLGAVLNSLGKFKTAIAYSLRAADIYGMTGVRSCQCHCFLNIGFSYSQIKSAQAGDECEQYYHHAWLAAKDTGLVRDQWQACEGLAGISLYKGQIDKAIKFYQSAVGMCAVTGSNASEQERLDSSAVILATSAAVRHTVDVSTYAGHTDDTGLYGGKKRKRKRFSRRSDHEGHALHEPVHRGLGTYKSIDGDGDLQNFPGDYIVNKGRRRHYNHDDASSVVVGLKIKGLAVTLEEPEEPRVSGSKGNHFDQLDSSDVVEVRPMSRRLKHRRSKLDLDSELEKVERDFTSEDDDGTTDNSSWSSESNELEAAMNSAAIENRPYGSFVKGEVIESTNSSASESTPKRSDKGKRLMSAKKSCFKVSQRTGDTLLQAADGDQRSDSDLSDWTDDKVIESSPNNQPRKKIVFKEDENLTIYDTGAQNLKEYERKLSRLESSDVSSDESEMNGDSDTYHSEDDNETSEKKLSVDPATGVNFFRTKAVKVVEPTYATIDIATTSAPLQNAPPKLPARNYENQTAASGDNSDEKVESDLEDVSSDGFAEMSRGERDQYLYERQKRQSENVKVVKWKAGKTDNQQKSKACVVM</sequence>
<feature type="region of interest" description="Disordered" evidence="1">
    <location>
        <begin position="591"/>
        <end position="612"/>
    </location>
</feature>
<feature type="region of interest" description="Disordered" evidence="1">
    <location>
        <begin position="629"/>
        <end position="664"/>
    </location>
</feature>
<feature type="region of interest" description="Disordered" evidence="1">
    <location>
        <begin position="690"/>
        <end position="728"/>
    </location>
</feature>
<feature type="compositionally biased region" description="Basic and acidic residues" evidence="1">
    <location>
        <begin position="709"/>
        <end position="725"/>
    </location>
</feature>